<proteinExistence type="predicted"/>
<dbReference type="EMBL" id="CP015058">
    <property type="protein sequence ID" value="QGN16766.1"/>
    <property type="molecule type" value="Genomic_DNA"/>
</dbReference>
<sequence length="292" mass="32854">MNFLFYGDVHHPRKRESYQFKTIASSEHYKGLQNLPSLPSSSNLRQDQIFNKVSNELNQIVADISVVYSKLQDEVDSEGIQTEEINTKVNHSVRKLEASFAKLLKLRSKFIRQAEKKRTRFDDTYGEIDKKIRMIKDANEELLEYVSQRNIAGIDKDQFPRIMGLLKERFPDLNMEPEEEPEEPEDEPEEEPEEPEEREEEPEEEPVESKTGKTSVTASATLFQHSAPSLSSTPLTFSSICVASEPSIATTLESICITEPFSRPQNTVSTTSTSAPTSAGVGAAAHTQTSLP</sequence>
<dbReference type="Proteomes" id="UP000422736">
    <property type="component" value="Chromosome 5"/>
</dbReference>
<evidence type="ECO:0000313" key="2">
    <source>
        <dbReference type="EMBL" id="QGN16766.1"/>
    </source>
</evidence>
<feature type="compositionally biased region" description="Polar residues" evidence="1">
    <location>
        <begin position="212"/>
        <end position="221"/>
    </location>
</feature>
<evidence type="ECO:0000256" key="1">
    <source>
        <dbReference type="SAM" id="MobiDB-lite"/>
    </source>
</evidence>
<reference evidence="2 3" key="1">
    <citation type="submission" date="2016-03" db="EMBL/GenBank/DDBJ databases">
        <title>How can Kluyveromyces marxianus grow so fast - potential evolutionary course in Saccharomyces Complex revealed by comparative genomics.</title>
        <authorList>
            <person name="Mo W."/>
            <person name="Lu W."/>
            <person name="Yang X."/>
            <person name="Qi J."/>
            <person name="Lv H."/>
        </authorList>
    </citation>
    <scope>NUCLEOTIDE SEQUENCE [LARGE SCALE GENOMIC DNA]</scope>
    <source>
        <strain evidence="2 3">FIM1</strain>
    </source>
</reference>
<accession>A0ABX6EX49</accession>
<organism evidence="2 3">
    <name type="scientific">Kluyveromyces marxianus</name>
    <name type="common">Yeast</name>
    <name type="synonym">Candida kefyr</name>
    <dbReference type="NCBI Taxonomy" id="4911"/>
    <lineage>
        <taxon>Eukaryota</taxon>
        <taxon>Fungi</taxon>
        <taxon>Dikarya</taxon>
        <taxon>Ascomycota</taxon>
        <taxon>Saccharomycotina</taxon>
        <taxon>Saccharomycetes</taxon>
        <taxon>Saccharomycetales</taxon>
        <taxon>Saccharomycetaceae</taxon>
        <taxon>Kluyveromyces</taxon>
    </lineage>
</organism>
<feature type="region of interest" description="Disordered" evidence="1">
    <location>
        <begin position="169"/>
        <end position="221"/>
    </location>
</feature>
<protein>
    <submittedName>
        <fullName evidence="2">Protein VAB2</fullName>
    </submittedName>
</protein>
<keyword evidence="3" id="KW-1185">Reference proteome</keyword>
<feature type="compositionally biased region" description="Acidic residues" evidence="1">
    <location>
        <begin position="175"/>
        <end position="206"/>
    </location>
</feature>
<gene>
    <name evidence="2" type="primary">VAB2</name>
    <name evidence="2" type="ORF">FIM1_3488</name>
</gene>
<name>A0ABX6EX49_KLUMA</name>
<feature type="region of interest" description="Disordered" evidence="1">
    <location>
        <begin position="260"/>
        <end position="292"/>
    </location>
</feature>
<feature type="compositionally biased region" description="Low complexity" evidence="1">
    <location>
        <begin position="267"/>
        <end position="285"/>
    </location>
</feature>
<evidence type="ECO:0000313" key="3">
    <source>
        <dbReference type="Proteomes" id="UP000422736"/>
    </source>
</evidence>